<name>A0A4R5L359_9BURK</name>
<dbReference type="AlphaFoldDB" id="A0A4R5L359"/>
<sequence length="69" mass="7663">MNTTLSPIESEFATAEEAEAHDRWFRKQVEAALREADDPATQWVAHDQVAASMEAIIAAAEKKHAARRS</sequence>
<dbReference type="Gene3D" id="6.20.450.20">
    <property type="match status" value="1"/>
</dbReference>
<proteinExistence type="predicted"/>
<reference evidence="2 3" key="1">
    <citation type="submission" date="2019-03" db="EMBL/GenBank/DDBJ databases">
        <title>Paraburkholderia sp. isolated from native Mimosa gymnas in Guartela State Park, Brazil.</title>
        <authorList>
            <person name="Paulitsch F."/>
            <person name="Hungria M."/>
            <person name="Delamuta J.R.M."/>
            <person name="Ribeiro R.A."/>
            <person name="Dall'Agnol R."/>
            <person name="Silva J.S.B."/>
        </authorList>
    </citation>
    <scope>NUCLEOTIDE SEQUENCE [LARGE SCALE GENOMIC DNA]</scope>
    <source>
        <strain evidence="2 3">CNPSo 3008</strain>
    </source>
</reference>
<gene>
    <name evidence="2" type="ORF">E1N52_42615</name>
</gene>
<dbReference type="RefSeq" id="WP_133191055.1">
    <property type="nucleotide sequence ID" value="NZ_SMOD01000097.1"/>
</dbReference>
<evidence type="ECO:0000313" key="2">
    <source>
        <dbReference type="EMBL" id="TDG01891.1"/>
    </source>
</evidence>
<evidence type="ECO:0008006" key="4">
    <source>
        <dbReference type="Google" id="ProtNLM"/>
    </source>
</evidence>
<accession>A0A4R5L359</accession>
<dbReference type="Proteomes" id="UP000295606">
    <property type="component" value="Unassembled WGS sequence"/>
</dbReference>
<protein>
    <recommendedName>
        <fullName evidence="4">Stability determinant</fullName>
    </recommendedName>
</protein>
<organism evidence="2 3">
    <name type="scientific">Paraburkholderia guartelaensis</name>
    <dbReference type="NCBI Taxonomy" id="2546446"/>
    <lineage>
        <taxon>Bacteria</taxon>
        <taxon>Pseudomonadati</taxon>
        <taxon>Pseudomonadota</taxon>
        <taxon>Betaproteobacteria</taxon>
        <taxon>Burkholderiales</taxon>
        <taxon>Burkholderiaceae</taxon>
        <taxon>Paraburkholderia</taxon>
    </lineage>
</organism>
<evidence type="ECO:0000256" key="1">
    <source>
        <dbReference type="SAM" id="MobiDB-lite"/>
    </source>
</evidence>
<feature type="region of interest" description="Disordered" evidence="1">
    <location>
        <begin position="1"/>
        <end position="20"/>
    </location>
</feature>
<dbReference type="EMBL" id="SMOD01000097">
    <property type="protein sequence ID" value="TDG01891.1"/>
    <property type="molecule type" value="Genomic_DNA"/>
</dbReference>
<evidence type="ECO:0000313" key="3">
    <source>
        <dbReference type="Proteomes" id="UP000295606"/>
    </source>
</evidence>
<comment type="caution">
    <text evidence="2">The sequence shown here is derived from an EMBL/GenBank/DDBJ whole genome shotgun (WGS) entry which is preliminary data.</text>
</comment>